<dbReference type="InterPro" id="IPR007627">
    <property type="entry name" value="RNA_pol_sigma70_r2"/>
</dbReference>
<evidence type="ECO:0000313" key="7">
    <source>
        <dbReference type="EMBL" id="SUZ86350.1"/>
    </source>
</evidence>
<dbReference type="GO" id="GO:0006352">
    <property type="term" value="P:DNA-templated transcription initiation"/>
    <property type="evidence" value="ECO:0007669"/>
    <property type="project" value="InterPro"/>
</dbReference>
<organism evidence="7">
    <name type="scientific">marine metagenome</name>
    <dbReference type="NCBI Taxonomy" id="408172"/>
    <lineage>
        <taxon>unclassified sequences</taxon>
        <taxon>metagenomes</taxon>
        <taxon>ecological metagenomes</taxon>
    </lineage>
</organism>
<dbReference type="Gene3D" id="1.10.10.10">
    <property type="entry name" value="Winged helix-like DNA-binding domain superfamily/Winged helix DNA-binding domain"/>
    <property type="match status" value="1"/>
</dbReference>
<reference evidence="7" key="1">
    <citation type="submission" date="2018-05" db="EMBL/GenBank/DDBJ databases">
        <authorList>
            <person name="Lanie J.A."/>
            <person name="Ng W.-L."/>
            <person name="Kazmierczak K.M."/>
            <person name="Andrzejewski T.M."/>
            <person name="Davidsen T.M."/>
            <person name="Wayne K.J."/>
            <person name="Tettelin H."/>
            <person name="Glass J.I."/>
            <person name="Rusch D."/>
            <person name="Podicherti R."/>
            <person name="Tsui H.-C.T."/>
            <person name="Winkler M.E."/>
        </authorList>
    </citation>
    <scope>NUCLEOTIDE SEQUENCE</scope>
</reference>
<dbReference type="InterPro" id="IPR014327">
    <property type="entry name" value="RNA_pol_sigma70_bacteroid"/>
</dbReference>
<dbReference type="SUPFAM" id="SSF88659">
    <property type="entry name" value="Sigma3 and sigma4 domains of RNA polymerase sigma factors"/>
    <property type="match status" value="1"/>
</dbReference>
<dbReference type="Pfam" id="PF08281">
    <property type="entry name" value="Sigma70_r4_2"/>
    <property type="match status" value="1"/>
</dbReference>
<dbReference type="InterPro" id="IPR014284">
    <property type="entry name" value="RNA_pol_sigma-70_dom"/>
</dbReference>
<dbReference type="SUPFAM" id="SSF88946">
    <property type="entry name" value="Sigma2 domain of RNA polymerase sigma factors"/>
    <property type="match status" value="1"/>
</dbReference>
<keyword evidence="2" id="KW-0805">Transcription regulation</keyword>
<dbReference type="Gene3D" id="1.10.1740.10">
    <property type="match status" value="1"/>
</dbReference>
<proteinExistence type="inferred from homology"/>
<comment type="similarity">
    <text evidence="1">Belongs to the sigma-70 factor family. ECF subfamily.</text>
</comment>
<feature type="domain" description="RNA polymerase sigma-70 region 2" evidence="5">
    <location>
        <begin position="26"/>
        <end position="86"/>
    </location>
</feature>
<keyword evidence="4" id="KW-0804">Transcription</keyword>
<evidence type="ECO:0000259" key="6">
    <source>
        <dbReference type="Pfam" id="PF08281"/>
    </source>
</evidence>
<gene>
    <name evidence="7" type="ORF">METZ01_LOCUS39204</name>
</gene>
<dbReference type="GO" id="GO:0016987">
    <property type="term" value="F:sigma factor activity"/>
    <property type="evidence" value="ECO:0007669"/>
    <property type="project" value="UniProtKB-KW"/>
</dbReference>
<evidence type="ECO:0000256" key="2">
    <source>
        <dbReference type="ARBA" id="ARBA00023015"/>
    </source>
</evidence>
<dbReference type="InterPro" id="IPR013324">
    <property type="entry name" value="RNA_pol_sigma_r3/r4-like"/>
</dbReference>
<dbReference type="PANTHER" id="PTHR43133">
    <property type="entry name" value="RNA POLYMERASE ECF-TYPE SIGMA FACTO"/>
    <property type="match status" value="1"/>
</dbReference>
<sequence length="181" mass="21287">MVDKEQALLEKVKASDKKAFKELFYSFHDTLFRFVLYKVQDQDIAEDIAQETFLRVWKSRSKLTPTKSFFSLIARISSNLCYDHFRHIEVRQRHESTIPINNESHYDNPESMVLADSLEKQIQMIVNNKLPEKCREVFILSRIEGLSNGEISVSLDISIRTVENQVYRAIKILKKNLKNYL</sequence>
<evidence type="ECO:0000259" key="5">
    <source>
        <dbReference type="Pfam" id="PF04542"/>
    </source>
</evidence>
<dbReference type="InterPro" id="IPR039425">
    <property type="entry name" value="RNA_pol_sigma-70-like"/>
</dbReference>
<accession>A0A381R4A7</accession>
<evidence type="ECO:0000256" key="3">
    <source>
        <dbReference type="ARBA" id="ARBA00023082"/>
    </source>
</evidence>
<keyword evidence="3" id="KW-0731">Sigma factor</keyword>
<dbReference type="EMBL" id="UINC01001677">
    <property type="protein sequence ID" value="SUZ86350.1"/>
    <property type="molecule type" value="Genomic_DNA"/>
</dbReference>
<dbReference type="Pfam" id="PF04542">
    <property type="entry name" value="Sigma70_r2"/>
    <property type="match status" value="1"/>
</dbReference>
<evidence type="ECO:0000256" key="1">
    <source>
        <dbReference type="ARBA" id="ARBA00010641"/>
    </source>
</evidence>
<dbReference type="GO" id="GO:0003677">
    <property type="term" value="F:DNA binding"/>
    <property type="evidence" value="ECO:0007669"/>
    <property type="project" value="InterPro"/>
</dbReference>
<dbReference type="NCBIfam" id="TIGR02985">
    <property type="entry name" value="Sig70_bacteroi1"/>
    <property type="match status" value="1"/>
</dbReference>
<dbReference type="PANTHER" id="PTHR43133:SF46">
    <property type="entry name" value="RNA POLYMERASE SIGMA-70 FACTOR ECF SUBFAMILY"/>
    <property type="match status" value="1"/>
</dbReference>
<dbReference type="AlphaFoldDB" id="A0A381R4A7"/>
<dbReference type="InterPro" id="IPR036388">
    <property type="entry name" value="WH-like_DNA-bd_sf"/>
</dbReference>
<feature type="domain" description="RNA polymerase sigma factor 70 region 4 type 2" evidence="6">
    <location>
        <begin position="128"/>
        <end position="171"/>
    </location>
</feature>
<dbReference type="InterPro" id="IPR013325">
    <property type="entry name" value="RNA_pol_sigma_r2"/>
</dbReference>
<name>A0A381R4A7_9ZZZZ</name>
<evidence type="ECO:0000256" key="4">
    <source>
        <dbReference type="ARBA" id="ARBA00023163"/>
    </source>
</evidence>
<protein>
    <recommendedName>
        <fullName evidence="8">HTH luxR-type domain-containing protein</fullName>
    </recommendedName>
</protein>
<evidence type="ECO:0008006" key="8">
    <source>
        <dbReference type="Google" id="ProtNLM"/>
    </source>
</evidence>
<dbReference type="InterPro" id="IPR013249">
    <property type="entry name" value="RNA_pol_sigma70_r4_t2"/>
</dbReference>
<dbReference type="NCBIfam" id="TIGR02937">
    <property type="entry name" value="sigma70-ECF"/>
    <property type="match status" value="1"/>
</dbReference>